<evidence type="ECO:0000313" key="1">
    <source>
        <dbReference type="EMBL" id="OMO62736.1"/>
    </source>
</evidence>
<proteinExistence type="predicted"/>
<dbReference type="Gramene" id="OMO62736">
    <property type="protein sequence ID" value="OMO62736"/>
    <property type="gene ID" value="CCACVL1_22662"/>
</dbReference>
<organism evidence="1 2">
    <name type="scientific">Corchorus capsularis</name>
    <name type="common">Jute</name>
    <dbReference type="NCBI Taxonomy" id="210143"/>
    <lineage>
        <taxon>Eukaryota</taxon>
        <taxon>Viridiplantae</taxon>
        <taxon>Streptophyta</taxon>
        <taxon>Embryophyta</taxon>
        <taxon>Tracheophyta</taxon>
        <taxon>Spermatophyta</taxon>
        <taxon>Magnoliopsida</taxon>
        <taxon>eudicotyledons</taxon>
        <taxon>Gunneridae</taxon>
        <taxon>Pentapetalae</taxon>
        <taxon>rosids</taxon>
        <taxon>malvids</taxon>
        <taxon>Malvales</taxon>
        <taxon>Malvaceae</taxon>
        <taxon>Grewioideae</taxon>
        <taxon>Apeibeae</taxon>
        <taxon>Corchorus</taxon>
    </lineage>
</organism>
<reference evidence="1 2" key="1">
    <citation type="submission" date="2013-09" db="EMBL/GenBank/DDBJ databases">
        <title>Corchorus capsularis genome sequencing.</title>
        <authorList>
            <person name="Alam M."/>
            <person name="Haque M.S."/>
            <person name="Islam M.S."/>
            <person name="Emdad E.M."/>
            <person name="Islam M.M."/>
            <person name="Ahmed B."/>
            <person name="Halim A."/>
            <person name="Hossen Q.M.M."/>
            <person name="Hossain M.Z."/>
            <person name="Ahmed R."/>
            <person name="Khan M.M."/>
            <person name="Islam R."/>
            <person name="Rashid M.M."/>
            <person name="Khan S.A."/>
            <person name="Rahman M.S."/>
            <person name="Alam M."/>
        </authorList>
    </citation>
    <scope>NUCLEOTIDE SEQUENCE [LARGE SCALE GENOMIC DNA]</scope>
    <source>
        <strain evidence="2">cv. CVL-1</strain>
        <tissue evidence="1">Whole seedling</tissue>
    </source>
</reference>
<comment type="caution">
    <text evidence="1">The sequence shown here is derived from an EMBL/GenBank/DDBJ whole genome shotgun (WGS) entry which is preliminary data.</text>
</comment>
<gene>
    <name evidence="1" type="ORF">CCACVL1_22662</name>
</gene>
<dbReference type="AlphaFoldDB" id="A0A1R3GXJ0"/>
<name>A0A1R3GXJ0_COCAP</name>
<keyword evidence="2" id="KW-1185">Reference proteome</keyword>
<evidence type="ECO:0000313" key="2">
    <source>
        <dbReference type="Proteomes" id="UP000188268"/>
    </source>
</evidence>
<dbReference type="EMBL" id="AWWV01013161">
    <property type="protein sequence ID" value="OMO62736.1"/>
    <property type="molecule type" value="Genomic_DNA"/>
</dbReference>
<dbReference type="Proteomes" id="UP000188268">
    <property type="component" value="Unassembled WGS sequence"/>
</dbReference>
<protein>
    <submittedName>
        <fullName evidence="1">Uncharacterized protein</fullName>
    </submittedName>
</protein>
<accession>A0A1R3GXJ0</accession>
<sequence length="41" mass="4707">MELVPHHVTLKYIVKMLLLKTHSCVPMDTEVLSPIYGMKLP</sequence>